<keyword evidence="2" id="KW-0238">DNA-binding</keyword>
<feature type="domain" description="HTH luxR-type" evidence="4">
    <location>
        <begin position="305"/>
        <end position="362"/>
    </location>
</feature>
<dbReference type="PANTHER" id="PTHR44688">
    <property type="entry name" value="DNA-BINDING TRANSCRIPTIONAL ACTIVATOR DEVR_DOSR"/>
    <property type="match status" value="1"/>
</dbReference>
<evidence type="ECO:0000259" key="4">
    <source>
        <dbReference type="SMART" id="SM00421"/>
    </source>
</evidence>
<keyword evidence="6" id="KW-1185">Reference proteome</keyword>
<dbReference type="SUPFAM" id="SSF46894">
    <property type="entry name" value="C-terminal effector domain of the bipartite response regulators"/>
    <property type="match status" value="1"/>
</dbReference>
<evidence type="ECO:0000256" key="1">
    <source>
        <dbReference type="ARBA" id="ARBA00023015"/>
    </source>
</evidence>
<accession>A0ABS1TWL2</accession>
<keyword evidence="1" id="KW-0805">Transcription regulation</keyword>
<dbReference type="RefSeq" id="WP_202829976.1">
    <property type="nucleotide sequence ID" value="NZ_JAETWB010000001.1"/>
</dbReference>
<name>A0ABS1TWL2_9PROT</name>
<organism evidence="5 6">
    <name type="scientific">Belnapia arida</name>
    <dbReference type="NCBI Taxonomy" id="2804533"/>
    <lineage>
        <taxon>Bacteria</taxon>
        <taxon>Pseudomonadati</taxon>
        <taxon>Pseudomonadota</taxon>
        <taxon>Alphaproteobacteria</taxon>
        <taxon>Acetobacterales</taxon>
        <taxon>Roseomonadaceae</taxon>
        <taxon>Belnapia</taxon>
    </lineage>
</organism>
<evidence type="ECO:0000313" key="6">
    <source>
        <dbReference type="Proteomes" id="UP000660885"/>
    </source>
</evidence>
<evidence type="ECO:0000256" key="2">
    <source>
        <dbReference type="ARBA" id="ARBA00023125"/>
    </source>
</evidence>
<protein>
    <submittedName>
        <fullName evidence="5">Helix-turn-helix transcriptional regulator</fullName>
    </submittedName>
</protein>
<evidence type="ECO:0000313" key="5">
    <source>
        <dbReference type="EMBL" id="MBL6076812.1"/>
    </source>
</evidence>
<dbReference type="PANTHER" id="PTHR44688:SF16">
    <property type="entry name" value="DNA-BINDING TRANSCRIPTIONAL ACTIVATOR DEVR_DOSR"/>
    <property type="match status" value="1"/>
</dbReference>
<evidence type="ECO:0000256" key="3">
    <source>
        <dbReference type="ARBA" id="ARBA00023163"/>
    </source>
</evidence>
<dbReference type="EMBL" id="JAETWB010000001">
    <property type="protein sequence ID" value="MBL6076812.1"/>
    <property type="molecule type" value="Genomic_DNA"/>
</dbReference>
<dbReference type="InterPro" id="IPR000792">
    <property type="entry name" value="Tscrpt_reg_LuxR_C"/>
</dbReference>
<dbReference type="Gene3D" id="1.10.10.10">
    <property type="entry name" value="Winged helix-like DNA-binding domain superfamily/Winged helix DNA-binding domain"/>
    <property type="match status" value="1"/>
</dbReference>
<proteinExistence type="predicted"/>
<dbReference type="Pfam" id="PF00196">
    <property type="entry name" value="GerE"/>
    <property type="match status" value="1"/>
</dbReference>
<sequence length="372" mass="38195">MRQIGFDDVLLAMYGAVQDPGRWSEALTLAASHLGATGGLLTRHTHAGGGGFIMVGRLDPELTGLCIERHADKGHARGIQWRSGGDPVMASSPSPHGEAGRSALYAEILLPQGIEDHLMLNYGPWDVGNGSGGLAFCLDARAADAPGEALRRFTRLAPHFRQALDVAGALQASRAAERGLAAALEAMPLAVMLLDTGGRLRHANLAGDALLRLSDGLRLLPEQGGPGRLAATLPGEARRLHQLIGRAVAAGLGGRMRISRPSGEAGWPLLVTPLPMATEAVGHPVVAVLAGGPGTPPEAEVLRAAFDLTQAEARVLRCIATGAGVPGTAAALGLSAETVRSHLTRCFDATGARSQAALAALVARLPGVSGPG</sequence>
<dbReference type="InterPro" id="IPR016032">
    <property type="entry name" value="Sig_transdc_resp-reg_C-effctor"/>
</dbReference>
<reference evidence="5 6" key="1">
    <citation type="submission" date="2021-01" db="EMBL/GenBank/DDBJ databases">
        <title>Belnapia mucosa sp. nov. and Belnapia arida sp. nov., isolated from the Tabernas Desert (Almeria, Spain).</title>
        <authorList>
            <person name="Molina-Menor E."/>
            <person name="Vidal-Verdu A."/>
            <person name="Calonge A."/>
            <person name="Satari L."/>
            <person name="Pereto J."/>
            <person name="Porcar M."/>
        </authorList>
    </citation>
    <scope>NUCLEOTIDE SEQUENCE [LARGE SCALE GENOMIC DNA]</scope>
    <source>
        <strain evidence="5 6">T18</strain>
    </source>
</reference>
<comment type="caution">
    <text evidence="5">The sequence shown here is derived from an EMBL/GenBank/DDBJ whole genome shotgun (WGS) entry which is preliminary data.</text>
</comment>
<dbReference type="SMART" id="SM00421">
    <property type="entry name" value="HTH_LUXR"/>
    <property type="match status" value="1"/>
</dbReference>
<dbReference type="Proteomes" id="UP000660885">
    <property type="component" value="Unassembled WGS sequence"/>
</dbReference>
<keyword evidence="3" id="KW-0804">Transcription</keyword>
<gene>
    <name evidence="5" type="ORF">JMJ56_02260</name>
</gene>
<dbReference type="InterPro" id="IPR036388">
    <property type="entry name" value="WH-like_DNA-bd_sf"/>
</dbReference>